<gene>
    <name evidence="2" type="ORF">BDK89_0005</name>
</gene>
<protein>
    <submittedName>
        <fullName evidence="2">Uncharacterized protein</fullName>
    </submittedName>
</protein>
<dbReference type="RefSeq" id="WP_133866998.1">
    <property type="nucleotide sequence ID" value="NZ_SOAU01000001.1"/>
</dbReference>
<feature type="chain" id="PRO_5020778413" evidence="1">
    <location>
        <begin position="22"/>
        <end position="655"/>
    </location>
</feature>
<dbReference type="EMBL" id="SOAU01000001">
    <property type="protein sequence ID" value="TDT14453.1"/>
    <property type="molecule type" value="Genomic_DNA"/>
</dbReference>
<evidence type="ECO:0000313" key="2">
    <source>
        <dbReference type="EMBL" id="TDT14453.1"/>
    </source>
</evidence>
<keyword evidence="1" id="KW-0732">Signal</keyword>
<accession>A0A4R7HWE0</accession>
<name>A0A4R7HWE0_9ACTN</name>
<sequence length="655" mass="69550">MFKRILALALVAASVATPAVAAPGGNAGGKGGGPKGGPPVVKVGAASRSVLPTVAGSHDYLDQVDPDPNDPYSPGLPIPAWDQGLVSVGNGDDNGYWVHDDMRVQAVAFEEQQGKDITVVLAANLYMILRPDAEAIHAAVEARLPASVVDRLDLAIHADHNHHGPDTAFDVNHEWYDLMIDQAADAVVDAIGSMRPARLDVAETEHYFGLRDSRDPQVLDPTLGVLRATATNGDTIATMLFWGNHPEVTLFWSPPVEAIADDCVVLGLVDDCSAQDRYFTADFPGWASRIISDELGGETLFLNGAVGDLITPLGATVWEVTDDAPLGDGFTVPVGAEPPIGAANYTERNFRRTYLVGRELAHAALGALEHAEPIARPTIDYTTQTFYTRMSNIGFRFLLNVNPDGFTSLGHLPGELYTCPATGPKNDDTCTGDALASTGDPVLGAVRVGDHTKSQVAYLRIGPVGTMWLPAEVGPETTIGLPAGYHATPELWHDDDLSLHAVGTDYETSGFVKNRMNDEYRWAVGLGNDELGYAVPISDYRVYCVADELAGPGTCQALYDLGAIEYPDGVAGTTCKAITEDPSLLAAYGPAAEAVAGSCKYGQAFDETDDHYEETNSVGWDLEADIMAAVAALTGNDDPTTVNADFAGWWSGLTP</sequence>
<evidence type="ECO:0000313" key="3">
    <source>
        <dbReference type="Proteomes" id="UP000294558"/>
    </source>
</evidence>
<comment type="caution">
    <text evidence="2">The sequence shown here is derived from an EMBL/GenBank/DDBJ whole genome shotgun (WGS) entry which is preliminary data.</text>
</comment>
<evidence type="ECO:0000256" key="1">
    <source>
        <dbReference type="SAM" id="SignalP"/>
    </source>
</evidence>
<feature type="signal peptide" evidence="1">
    <location>
        <begin position="1"/>
        <end position="21"/>
    </location>
</feature>
<proteinExistence type="predicted"/>
<keyword evidence="3" id="KW-1185">Reference proteome</keyword>
<dbReference type="AlphaFoldDB" id="A0A4R7HWE0"/>
<dbReference type="OrthoDB" id="2579961at2"/>
<dbReference type="Proteomes" id="UP000294558">
    <property type="component" value="Unassembled WGS sequence"/>
</dbReference>
<reference evidence="2 3" key="1">
    <citation type="submission" date="2019-03" db="EMBL/GenBank/DDBJ databases">
        <title>Sequencing the genomes of 1000 actinobacteria strains.</title>
        <authorList>
            <person name="Klenk H.-P."/>
        </authorList>
    </citation>
    <scope>NUCLEOTIDE SEQUENCE [LARGE SCALE GENOMIC DNA]</scope>
    <source>
        <strain evidence="2 3">DSM 18936</strain>
    </source>
</reference>
<organism evidence="2 3">
    <name type="scientific">Ilumatobacter fluminis</name>
    <dbReference type="NCBI Taxonomy" id="467091"/>
    <lineage>
        <taxon>Bacteria</taxon>
        <taxon>Bacillati</taxon>
        <taxon>Actinomycetota</taxon>
        <taxon>Acidimicrobiia</taxon>
        <taxon>Acidimicrobiales</taxon>
        <taxon>Ilumatobacteraceae</taxon>
        <taxon>Ilumatobacter</taxon>
    </lineage>
</organism>